<dbReference type="KEGG" id="bsc:COCSADRAFT_40988"/>
<reference evidence="7" key="2">
    <citation type="journal article" date="2013" name="PLoS Genet.">
        <title>Comparative genome structure, secondary metabolite, and effector coding capacity across Cochliobolus pathogens.</title>
        <authorList>
            <person name="Condon B.J."/>
            <person name="Leng Y."/>
            <person name="Wu D."/>
            <person name="Bushley K.E."/>
            <person name="Ohm R.A."/>
            <person name="Otillar R."/>
            <person name="Martin J."/>
            <person name="Schackwitz W."/>
            <person name="Grimwood J."/>
            <person name="MohdZainudin N."/>
            <person name="Xue C."/>
            <person name="Wang R."/>
            <person name="Manning V.A."/>
            <person name="Dhillon B."/>
            <person name="Tu Z.J."/>
            <person name="Steffenson B.J."/>
            <person name="Salamov A."/>
            <person name="Sun H."/>
            <person name="Lowry S."/>
            <person name="LaButti K."/>
            <person name="Han J."/>
            <person name="Copeland A."/>
            <person name="Lindquist E."/>
            <person name="Barry K."/>
            <person name="Schmutz J."/>
            <person name="Baker S.E."/>
            <person name="Ciuffetti L.M."/>
            <person name="Grigoriev I.V."/>
            <person name="Zhong S."/>
            <person name="Turgeon B.G."/>
        </authorList>
    </citation>
    <scope>NUCLEOTIDE SEQUENCE [LARGE SCALE GENOMIC DNA]</scope>
    <source>
        <strain evidence="7">ND90Pr / ATCC 201652</strain>
    </source>
</reference>
<reference evidence="6 7" key="1">
    <citation type="journal article" date="2012" name="PLoS Pathog.">
        <title>Diverse lifestyles and strategies of plant pathogenesis encoded in the genomes of eighteen Dothideomycetes fungi.</title>
        <authorList>
            <person name="Ohm R.A."/>
            <person name="Feau N."/>
            <person name="Henrissat B."/>
            <person name="Schoch C.L."/>
            <person name="Horwitz B.A."/>
            <person name="Barry K.W."/>
            <person name="Condon B.J."/>
            <person name="Copeland A.C."/>
            <person name="Dhillon B."/>
            <person name="Glaser F."/>
            <person name="Hesse C.N."/>
            <person name="Kosti I."/>
            <person name="LaButti K."/>
            <person name="Lindquist E.A."/>
            <person name="Lucas S."/>
            <person name="Salamov A.A."/>
            <person name="Bradshaw R.E."/>
            <person name="Ciuffetti L."/>
            <person name="Hamelin R.C."/>
            <person name="Kema G.H.J."/>
            <person name="Lawrence C."/>
            <person name="Scott J.A."/>
            <person name="Spatafora J.W."/>
            <person name="Turgeon B.G."/>
            <person name="de Wit P.J.G.M."/>
            <person name="Zhong S."/>
            <person name="Goodwin S.B."/>
            <person name="Grigoriev I.V."/>
        </authorList>
    </citation>
    <scope>NUCLEOTIDE SEQUENCE [LARGE SCALE GENOMIC DNA]</scope>
    <source>
        <strain evidence="7">ND90Pr / ATCC 201652</strain>
    </source>
</reference>
<evidence type="ECO:0000256" key="2">
    <source>
        <dbReference type="ARBA" id="ARBA00012755"/>
    </source>
</evidence>
<dbReference type="InterPro" id="IPR004352">
    <property type="entry name" value="GH114_TIM-barrel"/>
</dbReference>
<dbReference type="SUPFAM" id="SSF51445">
    <property type="entry name" value="(Trans)glycosidases"/>
    <property type="match status" value="1"/>
</dbReference>
<proteinExistence type="predicted"/>
<dbReference type="InterPro" id="IPR017853">
    <property type="entry name" value="GH"/>
</dbReference>
<evidence type="ECO:0000256" key="4">
    <source>
        <dbReference type="SAM" id="Phobius"/>
    </source>
</evidence>
<name>M2QXN1_COCSN</name>
<evidence type="ECO:0000313" key="7">
    <source>
        <dbReference type="Proteomes" id="UP000016934"/>
    </source>
</evidence>
<evidence type="ECO:0000256" key="3">
    <source>
        <dbReference type="SAM" id="MobiDB-lite"/>
    </source>
</evidence>
<keyword evidence="4" id="KW-0472">Membrane</keyword>
<feature type="transmembrane region" description="Helical" evidence="4">
    <location>
        <begin position="16"/>
        <end position="41"/>
    </location>
</feature>
<evidence type="ECO:0000259" key="5">
    <source>
        <dbReference type="Pfam" id="PF03537"/>
    </source>
</evidence>
<comment type="catalytic activity">
    <reaction evidence="1">
        <text>Hydrolysis of terminal, non-reducing alpha-D-galactose residues in alpha-D-galactosides, including galactose oligosaccharides, galactomannans and galactolipids.</text>
        <dbReference type="EC" id="3.2.1.22"/>
    </reaction>
</comment>
<keyword evidence="7" id="KW-1185">Reference proteome</keyword>
<dbReference type="InterPro" id="IPR013785">
    <property type="entry name" value="Aldolase_TIM"/>
</dbReference>
<evidence type="ECO:0000313" key="6">
    <source>
        <dbReference type="EMBL" id="EMD59829.1"/>
    </source>
</evidence>
<dbReference type="EMBL" id="KB445652">
    <property type="protein sequence ID" value="EMD59829.1"/>
    <property type="molecule type" value="Genomic_DNA"/>
</dbReference>
<evidence type="ECO:0000256" key="1">
    <source>
        <dbReference type="ARBA" id="ARBA00001255"/>
    </source>
</evidence>
<accession>M2QXN1</accession>
<dbReference type="AlphaFoldDB" id="M2QXN1"/>
<dbReference type="HOGENOM" id="CLU_051214_1_1_1"/>
<keyword evidence="4" id="KW-0812">Transmembrane</keyword>
<dbReference type="Gene3D" id="3.20.20.70">
    <property type="entry name" value="Aldolase class I"/>
    <property type="match status" value="1"/>
</dbReference>
<dbReference type="PANTHER" id="PTHR35273:SF2">
    <property type="entry name" value="ALPHA-GALACTOSIDASE"/>
    <property type="match status" value="1"/>
</dbReference>
<keyword evidence="6" id="KW-0378">Hydrolase</keyword>
<dbReference type="GeneID" id="19139880"/>
<dbReference type="Proteomes" id="UP000016934">
    <property type="component" value="Unassembled WGS sequence"/>
</dbReference>
<sequence>MDVKPTAQTRSRRRKILCIVLPLVIVIVLALALGLGLGLGLNSGGDDDDDDNNNNNNGGSTPLPSPNNTLPWTPSVASTWQIILSHPPDVSSTTALTPNVSVYDIDLFDTPKSTIDTLRAQGIRVLCYFSAGSYENWRTDAKDFKDADLGKPLDGWPGEKWIDLKSENVRAIMKTRVQLAKDKGCDGVDPDNVDAYQNDNGLGLTSADSVDFMQYLSNITAPLNLALGLKNAGDIVTTVLPIVHFSVNEECVKYGECAKFAPFVDAGKPVFHIEYPDGAGAEQGLRENVLSNYCAKSGKGEGSDKFSTVLKKMELDGWVEYCDGSVNVTDVNEAVGGGRSNNAN</sequence>
<protein>
    <recommendedName>
        <fullName evidence="2">alpha-galactosidase</fullName>
        <ecNumber evidence="2">3.2.1.22</ecNumber>
    </recommendedName>
</protein>
<dbReference type="EC" id="3.2.1.22" evidence="2"/>
<feature type="region of interest" description="Disordered" evidence="3">
    <location>
        <begin position="48"/>
        <end position="70"/>
    </location>
</feature>
<organism evidence="6 7">
    <name type="scientific">Cochliobolus sativus (strain ND90Pr / ATCC 201652)</name>
    <name type="common">Common root rot and spot blotch fungus</name>
    <name type="synonym">Bipolaris sorokiniana</name>
    <dbReference type="NCBI Taxonomy" id="665912"/>
    <lineage>
        <taxon>Eukaryota</taxon>
        <taxon>Fungi</taxon>
        <taxon>Dikarya</taxon>
        <taxon>Ascomycota</taxon>
        <taxon>Pezizomycotina</taxon>
        <taxon>Dothideomycetes</taxon>
        <taxon>Pleosporomycetidae</taxon>
        <taxon>Pleosporales</taxon>
        <taxon>Pleosporineae</taxon>
        <taxon>Pleosporaceae</taxon>
        <taxon>Bipolaris</taxon>
    </lineage>
</organism>
<dbReference type="Pfam" id="PF03537">
    <property type="entry name" value="Glyco_hydro_114"/>
    <property type="match status" value="1"/>
</dbReference>
<dbReference type="eggNOG" id="ENOG502RCTR">
    <property type="taxonomic scope" value="Eukaryota"/>
</dbReference>
<dbReference type="OMA" id="EYSECET"/>
<gene>
    <name evidence="6" type="ORF">COCSADRAFT_40988</name>
</gene>
<dbReference type="GO" id="GO:0004557">
    <property type="term" value="F:alpha-galactosidase activity"/>
    <property type="evidence" value="ECO:0007669"/>
    <property type="project" value="UniProtKB-EC"/>
</dbReference>
<dbReference type="OrthoDB" id="2108802at2759"/>
<keyword evidence="4" id="KW-1133">Transmembrane helix</keyword>
<feature type="domain" description="Glycoside-hydrolase family GH114 TIM-barrel" evidence="5">
    <location>
        <begin position="79"/>
        <end position="318"/>
    </location>
</feature>
<dbReference type="RefSeq" id="XP_007704533.1">
    <property type="nucleotide sequence ID" value="XM_007706343.1"/>
</dbReference>
<dbReference type="PANTHER" id="PTHR35273">
    <property type="entry name" value="ALPHA-1,4 POLYGALACTOSAMINIDASE, PUTATIVE (AFU_ORTHOLOGUE AFUA_3G07890)-RELATED"/>
    <property type="match status" value="1"/>
</dbReference>